<keyword evidence="3" id="KW-1185">Reference proteome</keyword>
<feature type="compositionally biased region" description="Low complexity" evidence="1">
    <location>
        <begin position="126"/>
        <end position="141"/>
    </location>
</feature>
<name>A0A8S0XE04_CYCAE</name>
<sequence length="394" mass="41842">MPSSKDTPTTLVTQILSHFKNATGPQERDKVRTLLRAALAEGRLDGETVALLLSSNEFLAQPRAGKVDEISRQAEGIIAKLAERDALKEPTFQELELRLATPKRKYKTVAPYTKTAKESRLVDAESSSSSSSATSSSTSSALPDGSRVLSVTRVMQRTQGMPEQRFEMPGGSSLGVMNIGLAPPTTSATGHSPHLAGAPMPQGPHATHVSAFQLQLPASSSTTHVASPQHPQAPALEQFPPPIGAYMAPLPPKLYAPLAPYAHPVTAQAVNPAPSPDFTAVPRALAAAPRTNPLPAMKVYPDGMSGYLDYGIPVTRNNQEETMSTAVSIPEDYGRCMVPPGEVSENASQPEGPMAGLRELEDVMAELDGEAMKDIALEIYRMLTEGQGAMSSAQ</sequence>
<dbReference type="Proteomes" id="UP000467700">
    <property type="component" value="Unassembled WGS sequence"/>
</dbReference>
<feature type="region of interest" description="Disordered" evidence="1">
    <location>
        <begin position="117"/>
        <end position="148"/>
    </location>
</feature>
<protein>
    <submittedName>
        <fullName evidence="2">Uncharacterized protein</fullName>
    </submittedName>
</protein>
<dbReference type="EMBL" id="CACVBS010000024">
    <property type="protein sequence ID" value="CAA7259389.1"/>
    <property type="molecule type" value="Genomic_DNA"/>
</dbReference>
<gene>
    <name evidence="2" type="ORF">AAE3_LOCUS1623</name>
</gene>
<reference evidence="2 3" key="1">
    <citation type="submission" date="2020-01" db="EMBL/GenBank/DDBJ databases">
        <authorList>
            <person name="Gupta K D."/>
        </authorList>
    </citation>
    <scope>NUCLEOTIDE SEQUENCE [LARGE SCALE GENOMIC DNA]</scope>
</reference>
<proteinExistence type="predicted"/>
<dbReference type="AlphaFoldDB" id="A0A8S0XE04"/>
<accession>A0A8S0XE04</accession>
<dbReference type="OrthoDB" id="10572875at2759"/>
<evidence type="ECO:0000313" key="3">
    <source>
        <dbReference type="Proteomes" id="UP000467700"/>
    </source>
</evidence>
<comment type="caution">
    <text evidence="2">The sequence shown here is derived from an EMBL/GenBank/DDBJ whole genome shotgun (WGS) entry which is preliminary data.</text>
</comment>
<evidence type="ECO:0000313" key="2">
    <source>
        <dbReference type="EMBL" id="CAA7259389.1"/>
    </source>
</evidence>
<organism evidence="2 3">
    <name type="scientific">Cyclocybe aegerita</name>
    <name type="common">Black poplar mushroom</name>
    <name type="synonym">Agrocybe aegerita</name>
    <dbReference type="NCBI Taxonomy" id="1973307"/>
    <lineage>
        <taxon>Eukaryota</taxon>
        <taxon>Fungi</taxon>
        <taxon>Dikarya</taxon>
        <taxon>Basidiomycota</taxon>
        <taxon>Agaricomycotina</taxon>
        <taxon>Agaricomycetes</taxon>
        <taxon>Agaricomycetidae</taxon>
        <taxon>Agaricales</taxon>
        <taxon>Agaricineae</taxon>
        <taxon>Bolbitiaceae</taxon>
        <taxon>Cyclocybe</taxon>
    </lineage>
</organism>
<evidence type="ECO:0000256" key="1">
    <source>
        <dbReference type="SAM" id="MobiDB-lite"/>
    </source>
</evidence>